<name>A0ABN8ZJK3_RANTA</name>
<evidence type="ECO:0000313" key="1">
    <source>
        <dbReference type="EMBL" id="CAI9174090.1"/>
    </source>
</evidence>
<evidence type="ECO:0000313" key="2">
    <source>
        <dbReference type="Proteomes" id="UP001176941"/>
    </source>
</evidence>
<keyword evidence="2" id="KW-1185">Reference proteome</keyword>
<accession>A0ABN8ZJK3</accession>
<proteinExistence type="predicted"/>
<organism evidence="1 2">
    <name type="scientific">Rangifer tarandus platyrhynchus</name>
    <name type="common">Svalbard reindeer</name>
    <dbReference type="NCBI Taxonomy" id="3082113"/>
    <lineage>
        <taxon>Eukaryota</taxon>
        <taxon>Metazoa</taxon>
        <taxon>Chordata</taxon>
        <taxon>Craniata</taxon>
        <taxon>Vertebrata</taxon>
        <taxon>Euteleostomi</taxon>
        <taxon>Mammalia</taxon>
        <taxon>Eutheria</taxon>
        <taxon>Laurasiatheria</taxon>
        <taxon>Artiodactyla</taxon>
        <taxon>Ruminantia</taxon>
        <taxon>Pecora</taxon>
        <taxon>Cervidae</taxon>
        <taxon>Odocoileinae</taxon>
        <taxon>Rangifer</taxon>
    </lineage>
</organism>
<reference evidence="1" key="1">
    <citation type="submission" date="2023-04" db="EMBL/GenBank/DDBJ databases">
        <authorList>
            <consortium name="ELIXIR-Norway"/>
        </authorList>
    </citation>
    <scope>NUCLEOTIDE SEQUENCE [LARGE SCALE GENOMIC DNA]</scope>
</reference>
<protein>
    <submittedName>
        <fullName evidence="1">Uncharacterized protein</fullName>
    </submittedName>
</protein>
<sequence length="129" mass="13678">MEVAGTKVRAQQGFFPMAPLIHLLEASALSTQYGGRGTVTVATREQPGCIEEERGQDALTVFPASLCCSLTTGTAGKAEWRPLHLLLGSLWGAVNHGDSPPPHLPSPLLDIREVEISPSPKISVPVPCL</sequence>
<dbReference type="Proteomes" id="UP001176941">
    <property type="component" value="Chromosome 4"/>
</dbReference>
<gene>
    <name evidence="1" type="ORF">MRATA1EN1_LOCUS23052</name>
</gene>
<dbReference type="EMBL" id="OX459940">
    <property type="protein sequence ID" value="CAI9174090.1"/>
    <property type="molecule type" value="Genomic_DNA"/>
</dbReference>